<gene>
    <name evidence="1" type="ORF">QAD02_011824</name>
</gene>
<reference evidence="1" key="1">
    <citation type="submission" date="2023-04" db="EMBL/GenBank/DDBJ databases">
        <title>A chromosome-level genome assembly of the parasitoid wasp Eretmocerus hayati.</title>
        <authorList>
            <person name="Zhong Y."/>
            <person name="Liu S."/>
            <person name="Liu Y."/>
        </authorList>
    </citation>
    <scope>NUCLEOTIDE SEQUENCE</scope>
    <source>
        <strain evidence="1">ZJU_SS_LIU_2023</strain>
    </source>
</reference>
<evidence type="ECO:0000313" key="1">
    <source>
        <dbReference type="EMBL" id="KAJ8676038.1"/>
    </source>
</evidence>
<name>A0ACC2NYW1_9HYME</name>
<proteinExistence type="predicted"/>
<keyword evidence="2" id="KW-1185">Reference proteome</keyword>
<sequence length="280" mass="30859">MPSDRQDRVRRKLQAWREKSSHLTLSPSTQKVVQTVLVDEQSRNGAVGRKTLLTFSSSEFKKENFLNTLPKAVPVMPAALNDSDSQSIQKFLDDHLSLPECDFLSQVRVPEPFKIHDIVEENCLGTLSKATPVRPAALNDSQSQSIQKLLDDYLSLPEFDFLPQLHVAEPFIIQGTVEENDVNILARAVPIAPPALNDNENQTILRLLDGHSSVPEVVSTPRIEIPEPLAIQDLVEASGNSSSNVEQANEGVENSDILGIDAEGMPVISMTVSMVQYSLI</sequence>
<evidence type="ECO:0000313" key="2">
    <source>
        <dbReference type="Proteomes" id="UP001239111"/>
    </source>
</evidence>
<organism evidence="1 2">
    <name type="scientific">Eretmocerus hayati</name>
    <dbReference type="NCBI Taxonomy" id="131215"/>
    <lineage>
        <taxon>Eukaryota</taxon>
        <taxon>Metazoa</taxon>
        <taxon>Ecdysozoa</taxon>
        <taxon>Arthropoda</taxon>
        <taxon>Hexapoda</taxon>
        <taxon>Insecta</taxon>
        <taxon>Pterygota</taxon>
        <taxon>Neoptera</taxon>
        <taxon>Endopterygota</taxon>
        <taxon>Hymenoptera</taxon>
        <taxon>Apocrita</taxon>
        <taxon>Proctotrupomorpha</taxon>
        <taxon>Chalcidoidea</taxon>
        <taxon>Aphelinidae</taxon>
        <taxon>Aphelininae</taxon>
        <taxon>Eretmocerus</taxon>
    </lineage>
</organism>
<dbReference type="Proteomes" id="UP001239111">
    <property type="component" value="Chromosome 2"/>
</dbReference>
<protein>
    <submittedName>
        <fullName evidence="1">Uncharacterized protein</fullName>
    </submittedName>
</protein>
<comment type="caution">
    <text evidence="1">The sequence shown here is derived from an EMBL/GenBank/DDBJ whole genome shotgun (WGS) entry which is preliminary data.</text>
</comment>
<accession>A0ACC2NYW1</accession>
<dbReference type="EMBL" id="CM056742">
    <property type="protein sequence ID" value="KAJ8676038.1"/>
    <property type="molecule type" value="Genomic_DNA"/>
</dbReference>